<feature type="transmembrane region" description="Helical" evidence="1">
    <location>
        <begin position="359"/>
        <end position="380"/>
    </location>
</feature>
<proteinExistence type="predicted"/>
<dbReference type="EMBL" id="JAESVP010000003">
    <property type="protein sequence ID" value="MBL4928000.1"/>
    <property type="molecule type" value="Genomic_DNA"/>
</dbReference>
<gene>
    <name evidence="2" type="ORF">JI744_07770</name>
</gene>
<protein>
    <submittedName>
        <fullName evidence="2">Uncharacterized protein</fullName>
    </submittedName>
</protein>
<keyword evidence="1" id="KW-1133">Transmembrane helix</keyword>
<sequence length="384" mass="43598">MTNLGITKKVDSGEYVVSFSKPQFQEFIYNLTSSPREETYRLEIGFDLTKSRIKSIVDKIRHQIKTQSELLSDQYTFTCTLDNKHEVTWHSYEQFFNTIESFSGVVVRVNVTATYMIGFNRTPEQKIERQVVSIDFRTAPVGWVLTRIMSTEITWPPAIYQLIERELQNLAPQELNLMGKDIFPFKLIVDGLVSTSISLGAMKMLGKHGISAARFSFLKLGVLSAVTTMQVIALMMVLNFARDRPMFNPETKLFERGTFQTYVNNFGLDAAVKQADYSATLYQMGYGKWADGQSPISQMLDKMQSFVSIWGTIIGLSVALVMLYCTRRARWHIIQMQGRISLTEDSISPREKPAHSTGILEAIMTGLFATAIWIGTAQILKFFS</sequence>
<accession>A0A8J7MS96</accession>
<dbReference type="RefSeq" id="WP_202659144.1">
    <property type="nucleotide sequence ID" value="NZ_JAESVP010000003.1"/>
</dbReference>
<feature type="transmembrane region" description="Helical" evidence="1">
    <location>
        <begin position="307"/>
        <end position="326"/>
    </location>
</feature>
<keyword evidence="1" id="KW-0472">Membrane</keyword>
<dbReference type="AlphaFoldDB" id="A0A8J7MS96"/>
<evidence type="ECO:0000313" key="3">
    <source>
        <dbReference type="Proteomes" id="UP000619033"/>
    </source>
</evidence>
<comment type="caution">
    <text evidence="2">The sequence shown here is derived from an EMBL/GenBank/DDBJ whole genome shotgun (WGS) entry which is preliminary data.</text>
</comment>
<name>A0A8J7MS96_9RHOB</name>
<evidence type="ECO:0000256" key="1">
    <source>
        <dbReference type="SAM" id="Phobius"/>
    </source>
</evidence>
<reference evidence="2" key="1">
    <citation type="submission" date="2021-01" db="EMBL/GenBank/DDBJ databases">
        <title>Genome seq and assembly of Tabrizicola sp. KVB23.</title>
        <authorList>
            <person name="Chhetri G."/>
        </authorList>
    </citation>
    <scope>NUCLEOTIDE SEQUENCE</scope>
    <source>
        <strain evidence="2">KVB23</strain>
    </source>
</reference>
<evidence type="ECO:0000313" key="2">
    <source>
        <dbReference type="EMBL" id="MBL4928000.1"/>
    </source>
</evidence>
<keyword evidence="3" id="KW-1185">Reference proteome</keyword>
<keyword evidence="1" id="KW-0812">Transmembrane</keyword>
<organism evidence="2 3">
    <name type="scientific">Fuscibacter oryzae</name>
    <dbReference type="NCBI Taxonomy" id="2803939"/>
    <lineage>
        <taxon>Bacteria</taxon>
        <taxon>Pseudomonadati</taxon>
        <taxon>Pseudomonadota</taxon>
        <taxon>Alphaproteobacteria</taxon>
        <taxon>Rhodobacterales</taxon>
        <taxon>Paracoccaceae</taxon>
        <taxon>Fuscibacter</taxon>
    </lineage>
</organism>
<dbReference type="Proteomes" id="UP000619033">
    <property type="component" value="Unassembled WGS sequence"/>
</dbReference>
<feature type="transmembrane region" description="Helical" evidence="1">
    <location>
        <begin position="217"/>
        <end position="241"/>
    </location>
</feature>